<keyword evidence="3 7" id="KW-0442">Lipid degradation</keyword>
<dbReference type="SMART" id="SM01351">
    <property type="entry name" value="Aspzincin_M35"/>
    <property type="match status" value="1"/>
</dbReference>
<dbReference type="GO" id="GO:0005576">
    <property type="term" value="C:extracellular region"/>
    <property type="evidence" value="ECO:0007669"/>
    <property type="project" value="UniProtKB-SubCell"/>
</dbReference>
<dbReference type="GO" id="GO:0016042">
    <property type="term" value="P:lipid catabolic process"/>
    <property type="evidence" value="ECO:0007669"/>
    <property type="project" value="UniProtKB-UniRule"/>
</dbReference>
<dbReference type="GO" id="GO:0006641">
    <property type="term" value="P:triglyceride metabolic process"/>
    <property type="evidence" value="ECO:0007669"/>
    <property type="project" value="UniProtKB-ARBA"/>
</dbReference>
<comment type="caution">
    <text evidence="7">Lacks conserved residue(s) required for the propagation of feature annotation.</text>
</comment>
<keyword evidence="8" id="KW-0645">Protease</keyword>
<dbReference type="Pfam" id="PF01734">
    <property type="entry name" value="Patatin"/>
    <property type="match status" value="1"/>
</dbReference>
<dbReference type="GO" id="GO:0046872">
    <property type="term" value="F:metal ion binding"/>
    <property type="evidence" value="ECO:0007669"/>
    <property type="project" value="UniProtKB-KW"/>
</dbReference>
<gene>
    <name evidence="11" type="ORF">ED733_006679</name>
</gene>
<dbReference type="PANTHER" id="PTHR14226:SF10">
    <property type="entry name" value="TRIACYLGLYCEROL LIPASE 4-RELATED"/>
    <property type="match status" value="1"/>
</dbReference>
<feature type="signal peptide" evidence="8">
    <location>
        <begin position="1"/>
        <end position="19"/>
    </location>
</feature>
<evidence type="ECO:0000256" key="5">
    <source>
        <dbReference type="PIRSR" id="PIRSR601384-1"/>
    </source>
</evidence>
<feature type="region of interest" description="Disordered" evidence="9">
    <location>
        <begin position="1102"/>
        <end position="1197"/>
    </location>
</feature>
<feature type="active site" description="Nucleophile" evidence="7">
    <location>
        <position position="650"/>
    </location>
</feature>
<dbReference type="PANTHER" id="PTHR14226">
    <property type="entry name" value="NEUROPATHY TARGET ESTERASE/SWISS CHEESE D.MELANOGASTER"/>
    <property type="match status" value="1"/>
</dbReference>
<dbReference type="Gene3D" id="3.40.390.10">
    <property type="entry name" value="Collagenase (Catalytic Domain)"/>
    <property type="match status" value="1"/>
</dbReference>
<evidence type="ECO:0000256" key="4">
    <source>
        <dbReference type="ARBA" id="ARBA00023098"/>
    </source>
</evidence>
<dbReference type="InterPro" id="IPR016035">
    <property type="entry name" value="Acyl_Trfase/lysoPLipase"/>
</dbReference>
<feature type="active site" evidence="5">
    <location>
        <position position="303"/>
    </location>
</feature>
<evidence type="ECO:0000313" key="11">
    <source>
        <dbReference type="EMBL" id="TWU77437.1"/>
    </source>
</evidence>
<feature type="compositionally biased region" description="Polar residues" evidence="9">
    <location>
        <begin position="1054"/>
        <end position="1063"/>
    </location>
</feature>
<dbReference type="PRINTS" id="PR00768">
    <property type="entry name" value="DEUTEROLYSIN"/>
</dbReference>
<dbReference type="CDD" id="cd07230">
    <property type="entry name" value="Pat_TGL4-5_like"/>
    <property type="match status" value="1"/>
</dbReference>
<feature type="binding site" evidence="6">
    <location>
        <position position="315"/>
    </location>
    <ligand>
        <name>Zn(2+)</name>
        <dbReference type="ChEBI" id="CHEBI:29105"/>
        <note>catalytic</note>
    </ligand>
</feature>
<dbReference type="SUPFAM" id="SSF52151">
    <property type="entry name" value="FabD/lysophospholipase-like"/>
    <property type="match status" value="1"/>
</dbReference>
<keyword evidence="8" id="KW-0964">Secreted</keyword>
<proteinExistence type="inferred from homology"/>
<feature type="short sequence motif" description="GXSXG" evidence="7">
    <location>
        <begin position="648"/>
        <end position="652"/>
    </location>
</feature>
<feature type="short sequence motif" description="GXGXXG" evidence="7">
    <location>
        <begin position="621"/>
        <end position="626"/>
    </location>
</feature>
<dbReference type="AlphaFoldDB" id="A0A5C6GLG5"/>
<feature type="compositionally biased region" description="Acidic residues" evidence="9">
    <location>
        <begin position="1169"/>
        <end position="1182"/>
    </location>
</feature>
<evidence type="ECO:0000256" key="2">
    <source>
        <dbReference type="ARBA" id="ARBA00022801"/>
    </source>
</evidence>
<dbReference type="GO" id="GO:0006508">
    <property type="term" value="P:proteolysis"/>
    <property type="evidence" value="ECO:0007669"/>
    <property type="project" value="UniProtKB-KW"/>
</dbReference>
<sequence length="1197" mass="132391">MKLALPLAVLTALAVAATGDDARNGSKLKVELKLLGHTEVKAIVTNTGTETLRLLKTGTILSNAPVEKVQVICNDTRVAFKGAWVRVMKEYLDASAFETLDAGKSVESVFDLCRMFDLAKGGQYTVQAKDSISVGGADNKIIGSVQYSSNLLQVHVDGALAAQSRTLAYSVKKRADDKECTGDKGNVMTKALQRCRELASAAEYEADQGQDARMEEYYKQSSREARDAVRDVFRGVEKVCSNRFDGKAHIYCQDVHKDCDDGTVALTYPHLSDMVFCDAFFKLIPASSDDCHAGDQGSVLVHEATHLREVKGTGDYGYGYDSVRQNSAQTNLNHADAYTYFSKSFYEKCSDGGDPGSYKLSTATGGLRKLADPTPDPSIAVTIDAWLLVRRETLVMPDLLVQTHRAPSLHAAETKALFRSEAKSERLSSRTGTGGGLRHVVSKALREANNVLLSWKEGLTLEEREALRLQEEARAVLAARMKSAENYTNWKEAATELDTLERNDKWKNEAVSSEYDFLLIQERLRALEDARHSNDLRSMMHLIRTELSRDLGGMGSVDLYRHSHAGTKKLIEQYVESAIETIDAIVTQSALNHHPIGVKDLLEGMLFSRQSFGRSALLLSGGGTFGMTHIGVLKALFEQQLLPRIISGASAGSIVCAVMCTKTDEEIPELIRDFPYGDLAVFESEDSNVGVLGHMRRLLTEGSWSNIENLTRVMRGLTGDITFQEAYNRTRRILNICVSTASIYELPRLLNYVTAPNVMIWSAVAASCSLPLVYTSSPLLVKDPVTGEHHPWTPSPQRFIDGSVDNDLPMTRLAEMFNVNHFIVCQVNPHVVPFLAKDDVVSRENRATVLNVSRSDDVDWSSTLTSLARDEALHRLQFMAELGIFPNLMTKCRTILSQKYSGDITILPEIAMHDLPKLLSNPTADFMLRLCILGERATWPRLSRVRDRCAIELSLDRAVHHLRARVVFSESQRNLRELSSEMGRLQVNLMPTITSQSPTTMTGHSAASGAIEPRRRRRSGGSVRTMPDGRIVLDMGITDDETAAEERDELLSRIQGTTTTHSPKTQRKPRLKRSSKSQIHVPQHKGLVTTAASHDFHAIPEFNFSKPMRKPSGTSSPIRPSTTSSSTCADRRPTTPALWSERMGRLSRAEAASPTDDIETSEPDHSSDADAEQATEESDPDPYDNIVRNGLMKKGRR</sequence>
<dbReference type="InterPro" id="IPR002641">
    <property type="entry name" value="PNPLA_dom"/>
</dbReference>
<dbReference type="InterPro" id="IPR001384">
    <property type="entry name" value="Peptidase_M35"/>
</dbReference>
<dbReference type="EMBL" id="SBHS01000003">
    <property type="protein sequence ID" value="TWU77437.1"/>
    <property type="molecule type" value="Genomic_DNA"/>
</dbReference>
<protein>
    <recommendedName>
        <fullName evidence="8">Neutral protease 2</fullName>
        <ecNumber evidence="8">3.4.24.39</ecNumber>
    </recommendedName>
    <alternativeName>
        <fullName evidence="8">Deuterolysin</fullName>
    </alternativeName>
</protein>
<keyword evidence="8" id="KW-0165">Cleavage on pair of basic residues</keyword>
<keyword evidence="6 8" id="KW-0862">Zinc</keyword>
<dbReference type="SUPFAM" id="SSF55486">
    <property type="entry name" value="Metalloproteases ('zincins'), catalytic domain"/>
    <property type="match status" value="1"/>
</dbReference>
<feature type="region of interest" description="Disordered" evidence="9">
    <location>
        <begin position="1051"/>
        <end position="1083"/>
    </location>
</feature>
<dbReference type="Gene3D" id="2.60.40.2970">
    <property type="match status" value="1"/>
</dbReference>
<keyword evidence="2 7" id="KW-0378">Hydrolase</keyword>
<keyword evidence="6 8" id="KW-0479">Metal-binding</keyword>
<dbReference type="EC" id="3.4.24.39" evidence="8"/>
<comment type="function">
    <text evidence="1">Probable lipid hydrolase.</text>
</comment>
<feature type="compositionally biased region" description="Basic residues" evidence="9">
    <location>
        <begin position="1064"/>
        <end position="1075"/>
    </location>
</feature>
<feature type="compositionally biased region" description="Polar residues" evidence="9">
    <location>
        <begin position="994"/>
        <end position="1005"/>
    </location>
</feature>
<dbReference type="Pfam" id="PF02102">
    <property type="entry name" value="Peptidase_M35"/>
    <property type="match status" value="1"/>
</dbReference>
<dbReference type="Gene3D" id="3.40.1090.10">
    <property type="entry name" value="Cytosolic phospholipase A2 catalytic domain"/>
    <property type="match status" value="2"/>
</dbReference>
<dbReference type="InterPro" id="IPR024079">
    <property type="entry name" value="MetalloPept_cat_dom_sf"/>
</dbReference>
<keyword evidence="8" id="KW-0732">Signal</keyword>
<feature type="binding site" evidence="6">
    <location>
        <position position="302"/>
    </location>
    <ligand>
        <name>Zn(2+)</name>
        <dbReference type="ChEBI" id="CHEBI:29105"/>
        <note>catalytic</note>
    </ligand>
</feature>
<comment type="similarity">
    <text evidence="8">Belongs to the peptidase M35 family.</text>
</comment>
<evidence type="ECO:0000256" key="9">
    <source>
        <dbReference type="SAM" id="MobiDB-lite"/>
    </source>
</evidence>
<evidence type="ECO:0000256" key="1">
    <source>
        <dbReference type="ARBA" id="ARBA00002682"/>
    </source>
</evidence>
<comment type="cofactor">
    <cofactor evidence="6 8">
        <name>Zn(2+)</name>
        <dbReference type="ChEBI" id="CHEBI:29105"/>
    </cofactor>
    <text evidence="6 8">Binds 1 zinc ion per subunit.</text>
</comment>
<evidence type="ECO:0000256" key="7">
    <source>
        <dbReference type="PROSITE-ProRule" id="PRU01161"/>
    </source>
</evidence>
<evidence type="ECO:0000259" key="10">
    <source>
        <dbReference type="PROSITE" id="PS51635"/>
    </source>
</evidence>
<feature type="compositionally biased region" description="Low complexity" evidence="9">
    <location>
        <begin position="1111"/>
        <end position="1127"/>
    </location>
</feature>
<dbReference type="GO" id="GO:0004222">
    <property type="term" value="F:metalloendopeptidase activity"/>
    <property type="evidence" value="ECO:0007669"/>
    <property type="project" value="InterPro"/>
</dbReference>
<keyword evidence="8" id="KW-0482">Metalloprotease</keyword>
<evidence type="ECO:0000256" key="6">
    <source>
        <dbReference type="PIRSR" id="PIRSR601384-2"/>
    </source>
</evidence>
<comment type="subcellular location">
    <subcellularLocation>
        <location evidence="8">Secreted</location>
    </subcellularLocation>
</comment>
<dbReference type="InterPro" id="IPR050301">
    <property type="entry name" value="NTE"/>
</dbReference>
<dbReference type="CDD" id="cd11008">
    <property type="entry name" value="M35_deuterolysin_like"/>
    <property type="match status" value="1"/>
</dbReference>
<feature type="chain" id="PRO_5023154624" description="Neutral protease 2" evidence="8">
    <location>
        <begin position="20"/>
        <end position="1197"/>
    </location>
</feature>
<comment type="caution">
    <text evidence="11">The sequence shown here is derived from an EMBL/GenBank/DDBJ whole genome shotgun (WGS) entry which is preliminary data.</text>
</comment>
<feature type="region of interest" description="Disordered" evidence="9">
    <location>
        <begin position="994"/>
        <end position="1029"/>
    </location>
</feature>
<dbReference type="Pfam" id="PF11815">
    <property type="entry name" value="DUF3336"/>
    <property type="match status" value="1"/>
</dbReference>
<dbReference type="GO" id="GO:0004806">
    <property type="term" value="F:triacylglycerol lipase activity"/>
    <property type="evidence" value="ECO:0007669"/>
    <property type="project" value="InterPro"/>
</dbReference>
<dbReference type="InterPro" id="IPR021771">
    <property type="entry name" value="Triacylglycerol_lipase_N"/>
</dbReference>
<comment type="catalytic activity">
    <reaction evidence="8">
        <text>Preferential cleavage of bonds with hydrophobic residues in P1'. Also 3-Asn-|-Gln-4 and 8-Gly-|-Ser-9 bonds in insulin B chain.</text>
        <dbReference type="EC" id="3.4.24.39"/>
    </reaction>
</comment>
<name>A0A5C6GLG5_METRR</name>
<reference evidence="12" key="1">
    <citation type="submission" date="2018-12" db="EMBL/GenBank/DDBJ databases">
        <title>The complete genome of Metarhizium rileyi, a key fungal pathogen of Lepidoptera.</title>
        <authorList>
            <person name="Binneck E."/>
            <person name="Lastra C.C.L."/>
            <person name="Sosa-Gomez D.R."/>
        </authorList>
    </citation>
    <scope>NUCLEOTIDE SEQUENCE [LARGE SCALE GENOMIC DNA]</scope>
    <source>
        <strain evidence="12">Cep018-CH2</strain>
    </source>
</reference>
<keyword evidence="4 7" id="KW-0443">Lipid metabolism</keyword>
<comment type="function">
    <text evidence="8">Secreted metalloproteinase that allows assimilation of proteinaceous substrates. Shows high activities on basic nuclear substrates such as histone and protamine.</text>
</comment>
<dbReference type="InterPro" id="IPR029463">
    <property type="entry name" value="Lys_MEP"/>
</dbReference>
<evidence type="ECO:0000256" key="3">
    <source>
        <dbReference type="ARBA" id="ARBA00022963"/>
    </source>
</evidence>
<dbReference type="Proteomes" id="UP000317257">
    <property type="component" value="Unassembled WGS sequence"/>
</dbReference>
<dbReference type="PROSITE" id="PS51635">
    <property type="entry name" value="PNPLA"/>
    <property type="match status" value="1"/>
</dbReference>
<evidence type="ECO:0000313" key="12">
    <source>
        <dbReference type="Proteomes" id="UP000317257"/>
    </source>
</evidence>
<feature type="domain" description="PNPLA" evidence="10">
    <location>
        <begin position="617"/>
        <end position="814"/>
    </location>
</feature>
<feature type="binding site" evidence="6">
    <location>
        <position position="306"/>
    </location>
    <ligand>
        <name>Zn(2+)</name>
        <dbReference type="ChEBI" id="CHEBI:29105"/>
        <note>catalytic</note>
    </ligand>
</feature>
<evidence type="ECO:0000256" key="8">
    <source>
        <dbReference type="RuleBase" id="RU361126"/>
    </source>
</evidence>
<organism evidence="11 12">
    <name type="scientific">Metarhizium rileyi (strain RCEF 4871)</name>
    <name type="common">Nomuraea rileyi</name>
    <dbReference type="NCBI Taxonomy" id="1649241"/>
    <lineage>
        <taxon>Eukaryota</taxon>
        <taxon>Fungi</taxon>
        <taxon>Dikarya</taxon>
        <taxon>Ascomycota</taxon>
        <taxon>Pezizomycotina</taxon>
        <taxon>Sordariomycetes</taxon>
        <taxon>Hypocreomycetidae</taxon>
        <taxon>Hypocreales</taxon>
        <taxon>Clavicipitaceae</taxon>
        <taxon>Metarhizium</taxon>
    </lineage>
</organism>
<accession>A0A5C6GLG5</accession>
<feature type="active site" description="Proton acceptor" evidence="7">
    <location>
        <position position="801"/>
    </location>
</feature>